<evidence type="ECO:0000313" key="1">
    <source>
        <dbReference type="EMBL" id="OHT16951.1"/>
    </source>
</evidence>
<protein>
    <submittedName>
        <fullName evidence="1">Uncharacterized protein</fullName>
    </submittedName>
</protein>
<keyword evidence="2" id="KW-1185">Reference proteome</keyword>
<reference evidence="1" key="1">
    <citation type="submission" date="2016-10" db="EMBL/GenBank/DDBJ databases">
        <authorList>
            <person name="Benchimol M."/>
            <person name="Almeida L.G."/>
            <person name="Vasconcelos A.T."/>
            <person name="Perreira-Neves A."/>
            <person name="Rosa I.A."/>
            <person name="Tasca T."/>
            <person name="Bogo M.R."/>
            <person name="de Souza W."/>
        </authorList>
    </citation>
    <scope>NUCLEOTIDE SEQUENCE [LARGE SCALE GENOMIC DNA]</scope>
    <source>
        <strain evidence="1">K</strain>
    </source>
</reference>
<proteinExistence type="predicted"/>
<dbReference type="EMBL" id="MLAK01000057">
    <property type="protein sequence ID" value="OHT16951.1"/>
    <property type="molecule type" value="Genomic_DNA"/>
</dbReference>
<accession>A0A1J4L0C0</accession>
<dbReference type="AlphaFoldDB" id="A0A1J4L0C0"/>
<comment type="caution">
    <text evidence="1">The sequence shown here is derived from an EMBL/GenBank/DDBJ whole genome shotgun (WGS) entry which is preliminary data.</text>
</comment>
<evidence type="ECO:0000313" key="2">
    <source>
        <dbReference type="Proteomes" id="UP000179807"/>
    </source>
</evidence>
<dbReference type="VEuPathDB" id="TrichDB:TRFO_12842"/>
<sequence length="696" mass="80409">MTNELKECFCPHVSDYQFLSSFIQSRKHFKAFSSFILPFSNSIYKVCQSSTYQILMNPNDAASFFVIHFNFVKGSQFILANIIGKDVKYISQFLHEVHKRIKPFGDAYSEVLIQNMKDLILSLLSSSSKKNRNLITDFLETNPIGYAKLYSILFNEINCIVSVVDNILNDVRQAIVDMEHFPHLIPTKEYFSILALCVNKGNFKKSVLLKANIYLDVLKKLYNVIPRTHLLNFLCTTILEFSEEFFGNMHNFVTYLDSFRALDPNCEPEVIQNFLDFVPYSHQFSAKFFSHAIFTNLAKNIFSNHINSEIFKEFILRHSNPDNWQLVIKIIWEKNIFEQNLNEKHSAYLQLTSEIIKRFPQSATIFLSRGMFFETLKDLSNKKGSNYFKNITSSADVAEILAVFTDSFFIESNSQKNSSYFGHRFRRNTYSHANNKKNEILGDDSRKFGSIVDNYNKYLNLLNIFAVVSYDKSGSFCRLLQSICVMSNDIKLQLFQLLATEEKSFIKRVPKNASKSAVSLVSCLCFLNINDPKVNDILVREMNDIESIEHFESLAKVAAVVRQNITKFTKVCTDFISQTQEVRAFQGPIRRLLFNVADNLCDTSFKCNINEPKRDIEIWDEKATNMLEEIISLKSTSKQNNDVAVLLSFMFECRRKHGVTPRKLSLNEQTLQCLEEIRLDIDISGTDAYDYIYAKA</sequence>
<name>A0A1J4L0C0_9EUKA</name>
<gene>
    <name evidence="1" type="ORF">TRFO_12842</name>
</gene>
<dbReference type="RefSeq" id="XP_068370087.1">
    <property type="nucleotide sequence ID" value="XM_068496885.1"/>
</dbReference>
<dbReference type="Proteomes" id="UP000179807">
    <property type="component" value="Unassembled WGS sequence"/>
</dbReference>
<dbReference type="GeneID" id="94831589"/>
<organism evidence="1 2">
    <name type="scientific">Tritrichomonas foetus</name>
    <dbReference type="NCBI Taxonomy" id="1144522"/>
    <lineage>
        <taxon>Eukaryota</taxon>
        <taxon>Metamonada</taxon>
        <taxon>Parabasalia</taxon>
        <taxon>Tritrichomonadida</taxon>
        <taxon>Tritrichomonadidae</taxon>
        <taxon>Tritrichomonas</taxon>
    </lineage>
</organism>